<keyword evidence="2" id="KW-0472">Membrane</keyword>
<protein>
    <recommendedName>
        <fullName evidence="3">KAP NTPase domain-containing protein</fullName>
    </recommendedName>
</protein>
<dbReference type="AlphaFoldDB" id="A0A7Y7ZD33"/>
<sequence>MNIIATISDLHFCCHCAIHQAVLSARIDCTRTDSSEESAGPVEEHPHSSGNLTYSRDYAELINFHTELPADRDLFPGGSHDKVATAMHSYIMTPNSSQVVGLDGEFGSGKSSILTMLGSKLKASDDSYRVWLFDCEQNYQGSIKSNFIELFTEQLLKDVETDSAEAESLAKSRDVALGREFEYTKITTSHASAWALALLASLFFSTSAFKEIFKLTKPATETLAKPVVEVSSTLLLVNWAALLSPVLVLLFAWLFNRKKKIGKANKKWSLLSLFKGSSEDTINEKIETAKEVTPLDLKRTLSHQLTLVTAQHYVVILDNLDRLPKDSLRNVWSDLEIFTSVASAENLTVVVPFCSNKVAAYLGADADRKYDSRDFIAKKFPVVFRAPPVITSGWKDGFKKLWGHTFPAAGAQLSEQCAHLLHRHSPMANGLVTPRLQKKYINDIATTALVVGEQINLVCIAAHILLCRYSEVPMEEILRRDGISQAFKTENKVDDATAAKYSQTQELLGVLCGEGMEEGWQIQLLQIHFLTTSKIAIAELIDEPLLNAVDSGDENKLFSLTSLFGFADAFKRYLATAPTLSVLLPVISAAHAKHGGEWAADLMKQLNAERLEVLPKKTRGNAAFYQSVEKCIELGLDRGLITAHGKSLADSIDVRIGEPYEEAEFAVLKADLVEYDEYLNGVGETFDGMVLDRVECVMHLLPAINQMKVIRAIDFEPSEKAYPNANLQLVSTDDHVLTASPLDSDQIVPALVWAYKHRSVAEGVAGGISAAEVAVIAKLCDGGSEDAAVVCLALAETIDSTVLTTLASLLSSDPTDTIRAVAAIVYMREADLAALKAIPGLGQVFVSELFWALGNATLKCTDILPLVSSDVAEAVAPYIAKLIKEKHLSRLPVPWMMKNFTVLTEVVEPAGVSAEEVLSWFESWDLRTEQGLKQLNEVDLKFLDLALASSSERFKNFKTFAFKLVDAPSRTEEQWCAVIGQALPQMTKILQATPARGMSLSGASTIADSVVASLNHYVGGDAEFELDGATIALLQAMIEVLDPPLKHVVGARLRSLFYSDPQQIDRLISVLQSFASLIQDIQPTNADEASRLIRLLDAVGRASASADKVALFLDSKADQIGAYRYSKDLREAMVSVVAKLRTQAPRLYKKFASKKWFASLFKSGETEETTGEA</sequence>
<dbReference type="RefSeq" id="WP_177010752.1">
    <property type="nucleotide sequence ID" value="NZ_JACARV010000054.1"/>
</dbReference>
<dbReference type="Proteomes" id="UP000542695">
    <property type="component" value="Unassembled WGS sequence"/>
</dbReference>
<comment type="caution">
    <text evidence="4">The sequence shown here is derived from an EMBL/GenBank/DDBJ whole genome shotgun (WGS) entry which is preliminary data.</text>
</comment>
<feature type="transmembrane region" description="Helical" evidence="2">
    <location>
        <begin position="193"/>
        <end position="213"/>
    </location>
</feature>
<keyword evidence="2" id="KW-0812">Transmembrane</keyword>
<evidence type="ECO:0000313" key="5">
    <source>
        <dbReference type="Proteomes" id="UP000542695"/>
    </source>
</evidence>
<accession>A0A7Y7ZD33</accession>
<organism evidence="4 5">
    <name type="scientific">Pseudomonas putida</name>
    <name type="common">Arthrobacter siderocapsulatus</name>
    <dbReference type="NCBI Taxonomy" id="303"/>
    <lineage>
        <taxon>Bacteria</taxon>
        <taxon>Pseudomonadati</taxon>
        <taxon>Pseudomonadota</taxon>
        <taxon>Gammaproteobacteria</taxon>
        <taxon>Pseudomonadales</taxon>
        <taxon>Pseudomonadaceae</taxon>
        <taxon>Pseudomonas</taxon>
    </lineage>
</organism>
<proteinExistence type="predicted"/>
<feature type="region of interest" description="Disordered" evidence="1">
    <location>
        <begin position="33"/>
        <end position="52"/>
    </location>
</feature>
<dbReference type="InterPro" id="IPR011646">
    <property type="entry name" value="KAP_P-loop"/>
</dbReference>
<keyword evidence="2" id="KW-1133">Transmembrane helix</keyword>
<feature type="domain" description="KAP NTPase" evidence="3">
    <location>
        <begin position="82"/>
        <end position="448"/>
    </location>
</feature>
<name>A0A7Y7ZD33_PSEPU</name>
<gene>
    <name evidence="4" type="ORF">HX798_18180</name>
</gene>
<evidence type="ECO:0000256" key="2">
    <source>
        <dbReference type="SAM" id="Phobius"/>
    </source>
</evidence>
<evidence type="ECO:0000256" key="1">
    <source>
        <dbReference type="SAM" id="MobiDB-lite"/>
    </source>
</evidence>
<evidence type="ECO:0000259" key="3">
    <source>
        <dbReference type="Pfam" id="PF07693"/>
    </source>
</evidence>
<evidence type="ECO:0000313" key="4">
    <source>
        <dbReference type="EMBL" id="NWC82197.1"/>
    </source>
</evidence>
<dbReference type="InterPro" id="IPR027417">
    <property type="entry name" value="P-loop_NTPase"/>
</dbReference>
<dbReference type="SUPFAM" id="SSF52540">
    <property type="entry name" value="P-loop containing nucleoside triphosphate hydrolases"/>
    <property type="match status" value="1"/>
</dbReference>
<dbReference type="EMBL" id="JACARV010000054">
    <property type="protein sequence ID" value="NWC82197.1"/>
    <property type="molecule type" value="Genomic_DNA"/>
</dbReference>
<reference evidence="4 5" key="1">
    <citation type="submission" date="2020-04" db="EMBL/GenBank/DDBJ databases">
        <title>Molecular characterization of pseudomonads from Agaricus bisporus reveal novel blotch 2 pathogens in Western Europe.</title>
        <authorList>
            <person name="Taparia T."/>
            <person name="Krijger M."/>
            <person name="Haynes E."/>
            <person name="Elpinstone J.G."/>
            <person name="Noble R."/>
            <person name="Van Der Wolf J."/>
        </authorList>
    </citation>
    <scope>NUCLEOTIDE SEQUENCE [LARGE SCALE GENOMIC DNA]</scope>
    <source>
        <strain evidence="4 5">P7765</strain>
    </source>
</reference>
<feature type="transmembrane region" description="Helical" evidence="2">
    <location>
        <begin position="233"/>
        <end position="255"/>
    </location>
</feature>
<dbReference type="Pfam" id="PF07693">
    <property type="entry name" value="KAP_NTPase"/>
    <property type="match status" value="1"/>
</dbReference>